<dbReference type="RefSeq" id="WP_188370541.1">
    <property type="nucleotide sequence ID" value="NZ_BMFH01000001.1"/>
</dbReference>
<evidence type="ECO:0000259" key="1">
    <source>
        <dbReference type="Pfam" id="PF01872"/>
    </source>
</evidence>
<dbReference type="InterPro" id="IPR024072">
    <property type="entry name" value="DHFR-like_dom_sf"/>
</dbReference>
<dbReference type="InterPro" id="IPR002734">
    <property type="entry name" value="RibDG_C"/>
</dbReference>
<sequence>MSKETAKVTLHMVCSIDGFIAKKDMDVSWMDPKTHYPDGIELSEEYIADFLQTVDCYIMGSRTYEHTLEVGWPYGDKPVYVFTKRKLHSQKESVEFLNGSLEELTNSIKRTHNNIWMVGGSALTRELLRLNLVDNIVITIAPVILGEGIPFFDNIGREISMELMDHMVFKNGMVELNYRVNH</sequence>
<dbReference type="Pfam" id="PF01872">
    <property type="entry name" value="RibD_C"/>
    <property type="match status" value="1"/>
</dbReference>
<reference evidence="3" key="1">
    <citation type="journal article" date="2019" name="Int. J. Syst. Evol. Microbiol.">
        <title>The Global Catalogue of Microorganisms (GCM) 10K type strain sequencing project: providing services to taxonomists for standard genome sequencing and annotation.</title>
        <authorList>
            <consortium name="The Broad Institute Genomics Platform"/>
            <consortium name="The Broad Institute Genome Sequencing Center for Infectious Disease"/>
            <person name="Wu L."/>
            <person name="Ma J."/>
        </authorList>
    </citation>
    <scope>NUCLEOTIDE SEQUENCE [LARGE SCALE GENOMIC DNA]</scope>
    <source>
        <strain evidence="3">CGMCC 1.12606</strain>
    </source>
</reference>
<protein>
    <submittedName>
        <fullName evidence="2">Dihydrofolate reductase</fullName>
    </submittedName>
</protein>
<name>A0ABQ1R260_9FLAO</name>
<dbReference type="InterPro" id="IPR050765">
    <property type="entry name" value="Riboflavin_Biosynth_HTPR"/>
</dbReference>
<dbReference type="Proteomes" id="UP000625780">
    <property type="component" value="Unassembled WGS sequence"/>
</dbReference>
<comment type="caution">
    <text evidence="2">The sequence shown here is derived from an EMBL/GenBank/DDBJ whole genome shotgun (WGS) entry which is preliminary data.</text>
</comment>
<evidence type="ECO:0000313" key="3">
    <source>
        <dbReference type="Proteomes" id="UP000625780"/>
    </source>
</evidence>
<feature type="domain" description="Bacterial bifunctional deaminase-reductase C-terminal" evidence="1">
    <location>
        <begin position="7"/>
        <end position="174"/>
    </location>
</feature>
<accession>A0ABQ1R260</accession>
<gene>
    <name evidence="2" type="ORF">GCM10011361_20110</name>
</gene>
<dbReference type="PANTHER" id="PTHR38011">
    <property type="entry name" value="DIHYDROFOLATE REDUCTASE FAMILY PROTEIN (AFU_ORTHOLOGUE AFUA_8G06820)"/>
    <property type="match status" value="1"/>
</dbReference>
<dbReference type="EMBL" id="BMFH01000001">
    <property type="protein sequence ID" value="GGD53402.1"/>
    <property type="molecule type" value="Genomic_DNA"/>
</dbReference>
<dbReference type="PANTHER" id="PTHR38011:SF11">
    <property type="entry name" value="2,5-DIAMINO-6-RIBOSYLAMINO-4(3H)-PYRIMIDINONE 5'-PHOSPHATE REDUCTASE"/>
    <property type="match status" value="1"/>
</dbReference>
<evidence type="ECO:0000313" key="2">
    <source>
        <dbReference type="EMBL" id="GGD53402.1"/>
    </source>
</evidence>
<dbReference type="SUPFAM" id="SSF53597">
    <property type="entry name" value="Dihydrofolate reductase-like"/>
    <property type="match status" value="1"/>
</dbReference>
<keyword evidence="3" id="KW-1185">Reference proteome</keyword>
<proteinExistence type="predicted"/>
<dbReference type="Gene3D" id="3.40.430.10">
    <property type="entry name" value="Dihydrofolate Reductase, subunit A"/>
    <property type="match status" value="1"/>
</dbReference>
<organism evidence="2 3">
    <name type="scientific">Muriicola marianensis</name>
    <dbReference type="NCBI Taxonomy" id="1324801"/>
    <lineage>
        <taxon>Bacteria</taxon>
        <taxon>Pseudomonadati</taxon>
        <taxon>Bacteroidota</taxon>
        <taxon>Flavobacteriia</taxon>
        <taxon>Flavobacteriales</taxon>
        <taxon>Flavobacteriaceae</taxon>
        <taxon>Muriicola</taxon>
    </lineage>
</organism>